<dbReference type="InterPro" id="IPR006145">
    <property type="entry name" value="PsdUridine_synth_RsuA/RluA"/>
</dbReference>
<reference evidence="8 9" key="1">
    <citation type="submission" date="2015-11" db="EMBL/GenBank/DDBJ databases">
        <authorList>
            <consortium name="Pathogen Informatics"/>
        </authorList>
    </citation>
    <scope>NUCLEOTIDE SEQUENCE [LARGE SCALE GENOMIC DNA]</scope>
    <source>
        <strain evidence="8 9">006A-0059</strain>
    </source>
</reference>
<proteinExistence type="inferred from homology"/>
<keyword evidence="9" id="KW-1185">Reference proteome</keyword>
<dbReference type="InterPro" id="IPR050188">
    <property type="entry name" value="RluA_PseudoU_synthase"/>
</dbReference>
<dbReference type="Gene3D" id="3.10.290.10">
    <property type="entry name" value="RNA-binding S4 domain"/>
    <property type="match status" value="1"/>
</dbReference>
<evidence type="ECO:0000256" key="6">
    <source>
        <dbReference type="RuleBase" id="RU362028"/>
    </source>
</evidence>
<dbReference type="SMART" id="SM00363">
    <property type="entry name" value="S4"/>
    <property type="match status" value="1"/>
</dbReference>
<dbReference type="Pfam" id="PF01479">
    <property type="entry name" value="S4"/>
    <property type="match status" value="1"/>
</dbReference>
<comment type="function">
    <text evidence="6">Responsible for synthesis of pseudouridine from uracil.</text>
</comment>
<gene>
    <name evidence="8" type="primary">rluD_1</name>
    <name evidence="8" type="ORF">ERS686654_00627</name>
</gene>
<sequence>MNEFISSRLGRLDQILSLELKTSRNQISELIKNSNVLVNDKISNKPSFKVLVGDKICFNLPKRAEEIVDQKVDFDVEILYEDDDILVVNKPANLVVHPAPSVKEATLVEWLKSKNYTLSTINADVRAGIVHRLDRGTSGVLAVAKNNAAHAALSAQLADKSMGRIYLALSDLSLKENIIVEKPIGRNEQNRLKKAVVSGGRYAKSAFANIIDDDGVNLVCAKLFTGRTHQIRVHLASINRHILGDNLYGFKNKIAKINRVMLHAYILNLIHPKSGKKLEFVAALPQDFYEILNTKFNEETINEKINPKFVGAMFDDCDQWVCSKLTK</sequence>
<dbReference type="EMBL" id="FAVB01000001">
    <property type="protein sequence ID" value="CUU74620.1"/>
    <property type="molecule type" value="Genomic_DNA"/>
</dbReference>
<dbReference type="InterPro" id="IPR036986">
    <property type="entry name" value="S4_RNA-bd_sf"/>
</dbReference>
<dbReference type="EC" id="5.4.99.-" evidence="6"/>
<dbReference type="AlphaFoldDB" id="A0A0S4RKK0"/>
<keyword evidence="3 6" id="KW-0413">Isomerase</keyword>
<evidence type="ECO:0000313" key="9">
    <source>
        <dbReference type="Proteomes" id="UP000052237"/>
    </source>
</evidence>
<dbReference type="PANTHER" id="PTHR21600">
    <property type="entry name" value="MITOCHONDRIAL RNA PSEUDOURIDINE SYNTHASE"/>
    <property type="match status" value="1"/>
</dbReference>
<comment type="similarity">
    <text evidence="2 6">Belongs to the pseudouridine synthase RluA family.</text>
</comment>
<dbReference type="GO" id="GO:0003723">
    <property type="term" value="F:RNA binding"/>
    <property type="evidence" value="ECO:0007669"/>
    <property type="project" value="UniProtKB-KW"/>
</dbReference>
<dbReference type="CDD" id="cd02869">
    <property type="entry name" value="PseudoU_synth_RluA_like"/>
    <property type="match status" value="1"/>
</dbReference>
<evidence type="ECO:0000256" key="3">
    <source>
        <dbReference type="ARBA" id="ARBA00023235"/>
    </source>
</evidence>
<evidence type="ECO:0000259" key="7">
    <source>
        <dbReference type="SMART" id="SM00363"/>
    </source>
</evidence>
<comment type="caution">
    <text evidence="8">The sequence shown here is derived from an EMBL/GenBank/DDBJ whole genome shotgun (WGS) entry which is preliminary data.</text>
</comment>
<dbReference type="NCBIfam" id="TIGR00005">
    <property type="entry name" value="rluA_subfam"/>
    <property type="match status" value="1"/>
</dbReference>
<evidence type="ECO:0000256" key="5">
    <source>
        <dbReference type="PROSITE-ProRule" id="PRU00182"/>
    </source>
</evidence>
<organism evidence="8 9">
    <name type="scientific">Campylobacter hyointestinalis subsp. hyointestinalis</name>
    <dbReference type="NCBI Taxonomy" id="91352"/>
    <lineage>
        <taxon>Bacteria</taxon>
        <taxon>Pseudomonadati</taxon>
        <taxon>Campylobacterota</taxon>
        <taxon>Epsilonproteobacteria</taxon>
        <taxon>Campylobacterales</taxon>
        <taxon>Campylobacteraceae</taxon>
        <taxon>Campylobacter</taxon>
    </lineage>
</organism>
<dbReference type="InterPro" id="IPR006225">
    <property type="entry name" value="PsdUridine_synth_RluC/D"/>
</dbReference>
<protein>
    <recommendedName>
        <fullName evidence="6">Pseudouridine synthase</fullName>
        <ecNumber evidence="6">5.4.99.-</ecNumber>
    </recommendedName>
</protein>
<dbReference type="RefSeq" id="WP_059435003.1">
    <property type="nucleotide sequence ID" value="NZ_FAVB01000001.1"/>
</dbReference>
<dbReference type="Pfam" id="PF00849">
    <property type="entry name" value="PseudoU_synth_2"/>
    <property type="match status" value="1"/>
</dbReference>
<evidence type="ECO:0000256" key="4">
    <source>
        <dbReference type="PIRSR" id="PIRSR606225-1"/>
    </source>
</evidence>
<feature type="domain" description="RNA-binding S4" evidence="7">
    <location>
        <begin position="10"/>
        <end position="67"/>
    </location>
</feature>
<dbReference type="PROSITE" id="PS50889">
    <property type="entry name" value="S4"/>
    <property type="match status" value="1"/>
</dbReference>
<keyword evidence="5" id="KW-0694">RNA-binding</keyword>
<evidence type="ECO:0000313" key="8">
    <source>
        <dbReference type="EMBL" id="CUU74620.1"/>
    </source>
</evidence>
<comment type="catalytic activity">
    <reaction evidence="1 6">
        <text>a uridine in RNA = a pseudouridine in RNA</text>
        <dbReference type="Rhea" id="RHEA:48348"/>
        <dbReference type="Rhea" id="RHEA-COMP:12068"/>
        <dbReference type="Rhea" id="RHEA-COMP:12069"/>
        <dbReference type="ChEBI" id="CHEBI:65314"/>
        <dbReference type="ChEBI" id="CHEBI:65315"/>
    </reaction>
</comment>
<dbReference type="Gene3D" id="3.30.2350.10">
    <property type="entry name" value="Pseudouridine synthase"/>
    <property type="match status" value="1"/>
</dbReference>
<dbReference type="CDD" id="cd00165">
    <property type="entry name" value="S4"/>
    <property type="match status" value="1"/>
</dbReference>
<dbReference type="InterPro" id="IPR002942">
    <property type="entry name" value="S4_RNA-bd"/>
</dbReference>
<dbReference type="GO" id="GO:0120159">
    <property type="term" value="F:rRNA pseudouridine synthase activity"/>
    <property type="evidence" value="ECO:0007669"/>
    <property type="project" value="UniProtKB-ARBA"/>
</dbReference>
<evidence type="ECO:0000256" key="1">
    <source>
        <dbReference type="ARBA" id="ARBA00000073"/>
    </source>
</evidence>
<dbReference type="SUPFAM" id="SSF55120">
    <property type="entry name" value="Pseudouridine synthase"/>
    <property type="match status" value="1"/>
</dbReference>
<feature type="active site" evidence="4">
    <location>
        <position position="134"/>
    </location>
</feature>
<accession>A0A0S4RKK0</accession>
<dbReference type="InterPro" id="IPR020103">
    <property type="entry name" value="PsdUridine_synth_cat_dom_sf"/>
</dbReference>
<name>A0A0S4RKK0_CAMHY</name>
<dbReference type="Proteomes" id="UP000052237">
    <property type="component" value="Unassembled WGS sequence"/>
</dbReference>
<evidence type="ECO:0000256" key="2">
    <source>
        <dbReference type="ARBA" id="ARBA00010876"/>
    </source>
</evidence>
<dbReference type="SUPFAM" id="SSF55174">
    <property type="entry name" value="Alpha-L RNA-binding motif"/>
    <property type="match status" value="1"/>
</dbReference>
<dbReference type="PANTHER" id="PTHR21600:SF44">
    <property type="entry name" value="RIBOSOMAL LARGE SUBUNIT PSEUDOURIDINE SYNTHASE D"/>
    <property type="match status" value="1"/>
</dbReference>
<dbReference type="GO" id="GO:0000455">
    <property type="term" value="P:enzyme-directed rRNA pseudouridine synthesis"/>
    <property type="evidence" value="ECO:0007669"/>
    <property type="project" value="TreeGrafter"/>
</dbReference>